<feature type="compositionally biased region" description="Polar residues" evidence="1">
    <location>
        <begin position="1"/>
        <end position="12"/>
    </location>
</feature>
<feature type="compositionally biased region" description="Low complexity" evidence="1">
    <location>
        <begin position="565"/>
        <end position="577"/>
    </location>
</feature>
<dbReference type="Proteomes" id="UP001498398">
    <property type="component" value="Unassembled WGS sequence"/>
</dbReference>
<feature type="region of interest" description="Disordered" evidence="1">
    <location>
        <begin position="702"/>
        <end position="896"/>
    </location>
</feature>
<feature type="compositionally biased region" description="Polar residues" evidence="1">
    <location>
        <begin position="210"/>
        <end position="225"/>
    </location>
</feature>
<feature type="compositionally biased region" description="Low complexity" evidence="1">
    <location>
        <begin position="931"/>
        <end position="949"/>
    </location>
</feature>
<feature type="region of interest" description="Disordered" evidence="1">
    <location>
        <begin position="931"/>
        <end position="958"/>
    </location>
</feature>
<evidence type="ECO:0000313" key="2">
    <source>
        <dbReference type="EMBL" id="KAK7435186.1"/>
    </source>
</evidence>
<feature type="compositionally biased region" description="Pro residues" evidence="1">
    <location>
        <begin position="1245"/>
        <end position="1257"/>
    </location>
</feature>
<protein>
    <submittedName>
        <fullName evidence="2">Uncharacterized protein</fullName>
    </submittedName>
</protein>
<feature type="compositionally biased region" description="Polar residues" evidence="1">
    <location>
        <begin position="537"/>
        <end position="547"/>
    </location>
</feature>
<reference evidence="2 3" key="1">
    <citation type="submission" date="2024-01" db="EMBL/GenBank/DDBJ databases">
        <title>A draft genome for the cacao thread blight pathogen Marasmiellus scandens.</title>
        <authorList>
            <person name="Baruah I.K."/>
            <person name="Leung J."/>
            <person name="Bukari Y."/>
            <person name="Amoako-Attah I."/>
            <person name="Meinhardt L.W."/>
            <person name="Bailey B.A."/>
            <person name="Cohen S.P."/>
        </authorList>
    </citation>
    <scope>NUCLEOTIDE SEQUENCE [LARGE SCALE GENOMIC DNA]</scope>
    <source>
        <strain evidence="2 3">GH-19</strain>
    </source>
</reference>
<feature type="compositionally biased region" description="Acidic residues" evidence="1">
    <location>
        <begin position="729"/>
        <end position="738"/>
    </location>
</feature>
<evidence type="ECO:0000313" key="3">
    <source>
        <dbReference type="Proteomes" id="UP001498398"/>
    </source>
</evidence>
<keyword evidence="3" id="KW-1185">Reference proteome</keyword>
<feature type="compositionally biased region" description="Low complexity" evidence="1">
    <location>
        <begin position="485"/>
        <end position="519"/>
    </location>
</feature>
<feature type="region of interest" description="Disordered" evidence="1">
    <location>
        <begin position="164"/>
        <end position="278"/>
    </location>
</feature>
<accession>A0ABR1INE4</accession>
<feature type="compositionally biased region" description="Basic and acidic residues" evidence="1">
    <location>
        <begin position="702"/>
        <end position="713"/>
    </location>
</feature>
<feature type="compositionally biased region" description="Polar residues" evidence="1">
    <location>
        <begin position="869"/>
        <end position="878"/>
    </location>
</feature>
<feature type="region of interest" description="Disordered" evidence="1">
    <location>
        <begin position="1"/>
        <end position="21"/>
    </location>
</feature>
<gene>
    <name evidence="2" type="ORF">VKT23_019756</name>
</gene>
<feature type="region of interest" description="Disordered" evidence="1">
    <location>
        <begin position="1020"/>
        <end position="1042"/>
    </location>
</feature>
<dbReference type="EMBL" id="JBANRG010000110">
    <property type="protein sequence ID" value="KAK7435186.1"/>
    <property type="molecule type" value="Genomic_DNA"/>
</dbReference>
<name>A0ABR1INE4_9AGAR</name>
<feature type="compositionally biased region" description="Low complexity" evidence="1">
    <location>
        <begin position="235"/>
        <end position="278"/>
    </location>
</feature>
<evidence type="ECO:0000256" key="1">
    <source>
        <dbReference type="SAM" id="MobiDB-lite"/>
    </source>
</evidence>
<feature type="region of interest" description="Disordered" evidence="1">
    <location>
        <begin position="434"/>
        <end position="619"/>
    </location>
</feature>
<feature type="compositionally biased region" description="Polar residues" evidence="1">
    <location>
        <begin position="170"/>
        <end position="183"/>
    </location>
</feature>
<feature type="region of interest" description="Disordered" evidence="1">
    <location>
        <begin position="110"/>
        <end position="133"/>
    </location>
</feature>
<proteinExistence type="predicted"/>
<comment type="caution">
    <text evidence="2">The sequence shown here is derived from an EMBL/GenBank/DDBJ whole genome shotgun (WGS) entry which is preliminary data.</text>
</comment>
<feature type="compositionally biased region" description="Low complexity" evidence="1">
    <location>
        <begin position="886"/>
        <end position="896"/>
    </location>
</feature>
<feature type="region of interest" description="Disordered" evidence="1">
    <location>
        <begin position="314"/>
        <end position="361"/>
    </location>
</feature>
<sequence>MAVDASSLSSNGKPKAKKRKVNAERIAALARMEDTSEGRKALFVPTSFSSLAGALGPAPTTAVRICTTPTCNSVLTPAAERGLCWRCATNRAQGSTIPHHYAPLPHGMGMPPPNHQRQPYPPHVLQSQSRPPQHSLVPIHAVHNPLPANIRDGLGSRTSIDYPYAFMNPNPKQGTTAGSSRTRNPYPPRPPKPGGQDQAKTIRTHRHTPPNVSVTAPSLVPNASGTSESSRDRSTMSISSGSRSTPTPSTFPTSPFSYHSPTSLNRHSSSSSAQAYSTTNNRLDAPIATSIATASLNREQKQDMAMDVDIDQVPPPLPFSPPSSTTANATMHTNAESTGGNTDAHLNSNSSASIGEGSGVGSTSMDVDFGSGSEFDLVSAVRGAVSSAIHDTILETPEFEWSDKFQLLYPDAEPESAPFHGKEKEKEREVVDLTLDADDEPHKTGAKRPVPHNLNYTYPPSLSLYPNSNPPYASAYPTPPESVTKPKSQSQSQFQPQPRPRTNTARPKTAQKAATAASTCNLKWKPIQIPAPPPASLGQNPIPTRSWVQARPPETMVPNPPPPLSTSTSTLISTSTPASGSSYPVPIPVPSQTQTQTQTQRSHAQPTQRDPAPNVNANIKKCTTPSCSGLLQSESTSRRCLRCVRERWMRRDGFGSSGSREREGGDGDGDGVKVRIPSILKRTVGVEREVVERYGEIRMKSGKEQGRRVKWADGYEDSDSDNIRGWDSDLSELSDSSEEEGHPRHPRHQESGGAMVLGWVPSESSVSDSSSEEESDGSLGPDTPISQSTYPLPKPTLPLSGLKIRIRVPSSSSSSSRSTSEDVEMGVVDGDGDVEMKSPTEGQDVASSSQGRRACSLPLEMERREMKVSVQSRSTSAPPSFDTKSESSCSSGSSSTVDVTTAAASSASCLPISAPLPIPLNADPSFSATAATTLPTPTSSFATLPSASTEPLPPKPTHPPPGYSNIRCTIPACSRFLPLTYRWKLCVECRARTRKYQRKRLGFEGKYNEEKDRVWEKLAPPASASTSTVANDSSQTQTQSQTFPATAYNTLPASSTLSDPLNLLIPQARICSFRGCRHIIPPKTEWKWKMCYPCKSRVTRTRKIRQAKSLLEKKRAEGELEDDVREELEGCIKELEIPVFSPRDEGRVGKGRCVNVDCGVKMDEKTVDGVQTKSKDAETAEDFEGIECEQCVWRRVPIEERKKMPRPGIHTRVVVVRQETQGDSDIKGKLGPTAGHTLGTVTPSKPLPPEKPYHKPPYPEYQAPSRLLQDFQRLLASFFEAQSVYTLHSHAGSDHMLRKAKFSFDGEFSTVATDFDVFSRREKVMKDVLGIVQDIERVVQLKFPPSSRTSTIAYGGIITRFSCHHQVMVYVPATARAEADASEDANAKKDRLVPVVAVPKDMQGELEIVVLPVDSHRLFPGQRTVVRFRLVG</sequence>
<feature type="compositionally biased region" description="Pro residues" evidence="1">
    <location>
        <begin position="110"/>
        <end position="122"/>
    </location>
</feature>
<feature type="compositionally biased region" description="Low complexity" evidence="1">
    <location>
        <begin position="454"/>
        <end position="472"/>
    </location>
</feature>
<feature type="region of interest" description="Disordered" evidence="1">
    <location>
        <begin position="1220"/>
        <end position="1257"/>
    </location>
</feature>
<feature type="region of interest" description="Disordered" evidence="1">
    <location>
        <begin position="652"/>
        <end position="673"/>
    </location>
</feature>
<organism evidence="2 3">
    <name type="scientific">Marasmiellus scandens</name>
    <dbReference type="NCBI Taxonomy" id="2682957"/>
    <lineage>
        <taxon>Eukaryota</taxon>
        <taxon>Fungi</taxon>
        <taxon>Dikarya</taxon>
        <taxon>Basidiomycota</taxon>
        <taxon>Agaricomycotina</taxon>
        <taxon>Agaricomycetes</taxon>
        <taxon>Agaricomycetidae</taxon>
        <taxon>Agaricales</taxon>
        <taxon>Marasmiineae</taxon>
        <taxon>Omphalotaceae</taxon>
        <taxon>Marasmiellus</taxon>
    </lineage>
</organism>
<feature type="compositionally biased region" description="Polar residues" evidence="1">
    <location>
        <begin position="325"/>
        <end position="353"/>
    </location>
</feature>